<dbReference type="GeneID" id="112680817"/>
<dbReference type="InterPro" id="IPR019080">
    <property type="entry name" value="YqaJ_viral_recombinase"/>
</dbReference>
<dbReference type="InterPro" id="IPR049012">
    <property type="entry name" value="Mutator_transp_dom"/>
</dbReference>
<organism evidence="4 5">
    <name type="scientific">Sipha flava</name>
    <name type="common">yellow sugarcane aphid</name>
    <dbReference type="NCBI Taxonomy" id="143950"/>
    <lineage>
        <taxon>Eukaryota</taxon>
        <taxon>Metazoa</taxon>
        <taxon>Ecdysozoa</taxon>
        <taxon>Arthropoda</taxon>
        <taxon>Hexapoda</taxon>
        <taxon>Insecta</taxon>
        <taxon>Pterygota</taxon>
        <taxon>Neoptera</taxon>
        <taxon>Paraneoptera</taxon>
        <taxon>Hemiptera</taxon>
        <taxon>Sternorrhyncha</taxon>
        <taxon>Aphidomorpha</taxon>
        <taxon>Aphidoidea</taxon>
        <taxon>Aphididae</taxon>
        <taxon>Sipha</taxon>
    </lineage>
</organism>
<dbReference type="InterPro" id="IPR011604">
    <property type="entry name" value="PDDEXK-like_dom_sf"/>
</dbReference>
<protein>
    <submittedName>
        <fullName evidence="5">Uncharacterized protein LOC112680817</fullName>
    </submittedName>
</protein>
<gene>
    <name evidence="5" type="primary">LOC112680817</name>
</gene>
<evidence type="ECO:0000256" key="1">
    <source>
        <dbReference type="SAM" id="MobiDB-lite"/>
    </source>
</evidence>
<dbReference type="Proteomes" id="UP000694846">
    <property type="component" value="Unplaced"/>
</dbReference>
<evidence type="ECO:0000259" key="3">
    <source>
        <dbReference type="Pfam" id="PF20700"/>
    </source>
</evidence>
<dbReference type="AlphaFoldDB" id="A0A8B8F8Y4"/>
<feature type="domain" description="YqaJ viral recombinase" evidence="2">
    <location>
        <begin position="674"/>
        <end position="823"/>
    </location>
</feature>
<evidence type="ECO:0000313" key="4">
    <source>
        <dbReference type="Proteomes" id="UP000694846"/>
    </source>
</evidence>
<dbReference type="GO" id="GO:0006281">
    <property type="term" value="P:DNA repair"/>
    <property type="evidence" value="ECO:0007669"/>
    <property type="project" value="UniProtKB-ARBA"/>
</dbReference>
<dbReference type="Pfam" id="PF20700">
    <property type="entry name" value="Mutator"/>
    <property type="match status" value="1"/>
</dbReference>
<name>A0A8B8F8Y4_9HEMI</name>
<dbReference type="SUPFAM" id="SSF52980">
    <property type="entry name" value="Restriction endonuclease-like"/>
    <property type="match status" value="1"/>
</dbReference>
<accession>A0A8B8F8Y4</accession>
<feature type="domain" description="Mutator-like transposase" evidence="3">
    <location>
        <begin position="116"/>
        <end position="476"/>
    </location>
</feature>
<keyword evidence="4" id="KW-1185">Reference proteome</keyword>
<dbReference type="Gene3D" id="3.90.320.10">
    <property type="match status" value="1"/>
</dbReference>
<proteinExistence type="predicted"/>
<dbReference type="InterPro" id="IPR051703">
    <property type="entry name" value="NF-kappa-B_Signaling_Reg"/>
</dbReference>
<dbReference type="OrthoDB" id="6611860at2759"/>
<reference evidence="5" key="1">
    <citation type="submission" date="2025-08" db="UniProtKB">
        <authorList>
            <consortium name="RefSeq"/>
        </authorList>
    </citation>
    <scope>IDENTIFICATION</scope>
    <source>
        <tissue evidence="5">Whole body</tissue>
    </source>
</reference>
<feature type="non-terminal residue" evidence="5">
    <location>
        <position position="834"/>
    </location>
</feature>
<dbReference type="PANTHER" id="PTHR46609">
    <property type="entry name" value="EXONUCLEASE, PHAGE-TYPE/RECB, C-TERMINAL DOMAIN-CONTAINING PROTEIN"/>
    <property type="match status" value="1"/>
</dbReference>
<dbReference type="CDD" id="cd22343">
    <property type="entry name" value="PDDEXK_lambda_exonuclease-like"/>
    <property type="match status" value="1"/>
</dbReference>
<dbReference type="InterPro" id="IPR011335">
    <property type="entry name" value="Restrct_endonuc-II-like"/>
</dbReference>
<evidence type="ECO:0000259" key="2">
    <source>
        <dbReference type="Pfam" id="PF09588"/>
    </source>
</evidence>
<dbReference type="RefSeq" id="XP_025406817.1">
    <property type="nucleotide sequence ID" value="XM_025551032.1"/>
</dbReference>
<sequence>MENDLVTRKKKRVRLSKLKKHKGHIEAIHKWRLNRIHNTENSDSSTPQYQPHSNDNILDQSSSTIEEINDDNGCESNNVETVESSHMNMLDSSDRSVIFDRKNEKGPKDEVCLIHGRRIVDMQYVFDTISKIKHEPFSCTFSDLKLIKETRSGFYSEFVFKCKICNKEEIVGTECPKETIPINLAMVVSCINTGQGFSSLEQFSATLNMPCLSNPTYQKLHEEVGKQMENISWEATEKAAKEEAMIAYENGDVNKDGIPMITVVADGAWSKRSYRSNYNALSGVACIVGYKTKKVLYIGVRNKYCSICQKAEFFKKMPSTHVCYKNWTGTSTAMESDIIVDGFCQSIETHNLIYNSLIGDGDSSIIKKLRIKKPYGDDIIVQKIECSNHILRNYSNRIRQISTQRKCSSDNVVPGYIRTKIKANLLRLRFAVTKAIQYRKEMNISLTEKVKLLKNDILNGSFHVFGCHDRCDRYFCVDIKANENNFVPELQKCGVWTDLMAALNLVAYHANSLIHHVNNNCVEGYNSIVAKYVGGKRINYSLRGSYNVRCHTAVSAYNYGPYHLRKFHKKVTNFSPGKYTKQYISKEIKQRLDKRRRLSYKSSTNTNLKIRKKIIYGPDADYGAVNDELGCQTLPMSREDFEEKKLELLTNLKLNMVEIDELQRRTVEQANCVKWKKERSKRLTASNFGKICKLRKTTSRKNSVISVLYQSEYFHGTAATRYGIQFESIAKDEFEKLFGYKVAPAGLFVDPHLPFLAATPDGLIEDDSIIEIKCPFSIKNFTPQDAHKAKKLKFMDMQSGKLFLKKNHSYYYQVQGQLHITNRKYCYFVVWTPK</sequence>
<evidence type="ECO:0000313" key="5">
    <source>
        <dbReference type="RefSeq" id="XP_025406817.1"/>
    </source>
</evidence>
<dbReference type="Pfam" id="PF09588">
    <property type="entry name" value="YqaJ"/>
    <property type="match status" value="1"/>
</dbReference>
<feature type="region of interest" description="Disordered" evidence="1">
    <location>
        <begin position="36"/>
        <end position="58"/>
    </location>
</feature>
<dbReference type="PANTHER" id="PTHR46609:SF8">
    <property type="entry name" value="YQAJ VIRAL RECOMBINASE DOMAIN-CONTAINING PROTEIN"/>
    <property type="match status" value="1"/>
</dbReference>
<feature type="compositionally biased region" description="Polar residues" evidence="1">
    <location>
        <begin position="39"/>
        <end position="58"/>
    </location>
</feature>